<gene>
    <name evidence="1" type="ORF">A2Z67_02395</name>
</gene>
<sequence>MNSLREKSPQGADPRRDFDACHIINVSKANQISTKNWEYHTVQTDGANKTENIGVGLLMVAHNKFGSVLLTTSGKAVPKGTAKEDVEYLVNSKVMIGRKAGEIYLQSA</sequence>
<dbReference type="EMBL" id="MGFQ01000035">
    <property type="protein sequence ID" value="OGM08834.1"/>
    <property type="molecule type" value="Genomic_DNA"/>
</dbReference>
<dbReference type="Proteomes" id="UP000176939">
    <property type="component" value="Unassembled WGS sequence"/>
</dbReference>
<reference evidence="1 2" key="1">
    <citation type="journal article" date="2016" name="Nat. Commun.">
        <title>Thousands of microbial genomes shed light on interconnected biogeochemical processes in an aquifer system.</title>
        <authorList>
            <person name="Anantharaman K."/>
            <person name="Brown C.T."/>
            <person name="Hug L.A."/>
            <person name="Sharon I."/>
            <person name="Castelle C.J."/>
            <person name="Probst A.J."/>
            <person name="Thomas B.C."/>
            <person name="Singh A."/>
            <person name="Wilkins M.J."/>
            <person name="Karaoz U."/>
            <person name="Brodie E.L."/>
            <person name="Williams K.H."/>
            <person name="Hubbard S.S."/>
            <person name="Banfield J.F."/>
        </authorList>
    </citation>
    <scope>NUCLEOTIDE SEQUENCE [LARGE SCALE GENOMIC DNA]</scope>
</reference>
<evidence type="ECO:0000313" key="2">
    <source>
        <dbReference type="Proteomes" id="UP000176939"/>
    </source>
</evidence>
<dbReference type="AlphaFoldDB" id="A0A1F7X157"/>
<organism evidence="1 2">
    <name type="scientific">Candidatus Woesebacteria bacterium RBG_13_36_22</name>
    <dbReference type="NCBI Taxonomy" id="1802478"/>
    <lineage>
        <taxon>Bacteria</taxon>
        <taxon>Candidatus Woeseibacteriota</taxon>
    </lineage>
</organism>
<name>A0A1F7X157_9BACT</name>
<accession>A0A1F7X157</accession>
<evidence type="ECO:0000313" key="1">
    <source>
        <dbReference type="EMBL" id="OGM08834.1"/>
    </source>
</evidence>
<protein>
    <submittedName>
        <fullName evidence="1">Uncharacterized protein</fullName>
    </submittedName>
</protein>
<proteinExistence type="predicted"/>
<comment type="caution">
    <text evidence="1">The sequence shown here is derived from an EMBL/GenBank/DDBJ whole genome shotgun (WGS) entry which is preliminary data.</text>
</comment>